<evidence type="ECO:0000313" key="2">
    <source>
        <dbReference type="Proteomes" id="UP001060085"/>
    </source>
</evidence>
<proteinExistence type="predicted"/>
<keyword evidence="2" id="KW-1185">Reference proteome</keyword>
<reference evidence="2" key="1">
    <citation type="journal article" date="2023" name="Nat. Plants">
        <title>Single-cell RNA sequencing provides a high-resolution roadmap for understanding the multicellular compartmentation of specialized metabolism.</title>
        <authorList>
            <person name="Sun S."/>
            <person name="Shen X."/>
            <person name="Li Y."/>
            <person name="Li Y."/>
            <person name="Wang S."/>
            <person name="Li R."/>
            <person name="Zhang H."/>
            <person name="Shen G."/>
            <person name="Guo B."/>
            <person name="Wei J."/>
            <person name="Xu J."/>
            <person name="St-Pierre B."/>
            <person name="Chen S."/>
            <person name="Sun C."/>
        </authorList>
    </citation>
    <scope>NUCLEOTIDE SEQUENCE [LARGE SCALE GENOMIC DNA]</scope>
</reference>
<gene>
    <name evidence="1" type="ORF">M9H77_36297</name>
</gene>
<protein>
    <submittedName>
        <fullName evidence="1">Uncharacterized protein</fullName>
    </submittedName>
</protein>
<comment type="caution">
    <text evidence="1">The sequence shown here is derived from an EMBL/GenBank/DDBJ whole genome shotgun (WGS) entry which is preliminary data.</text>
</comment>
<dbReference type="Proteomes" id="UP001060085">
    <property type="component" value="Linkage Group LG08"/>
</dbReference>
<name>A0ACB9ZTL7_CATRO</name>
<organism evidence="1 2">
    <name type="scientific">Catharanthus roseus</name>
    <name type="common">Madagascar periwinkle</name>
    <name type="synonym">Vinca rosea</name>
    <dbReference type="NCBI Taxonomy" id="4058"/>
    <lineage>
        <taxon>Eukaryota</taxon>
        <taxon>Viridiplantae</taxon>
        <taxon>Streptophyta</taxon>
        <taxon>Embryophyta</taxon>
        <taxon>Tracheophyta</taxon>
        <taxon>Spermatophyta</taxon>
        <taxon>Magnoliopsida</taxon>
        <taxon>eudicotyledons</taxon>
        <taxon>Gunneridae</taxon>
        <taxon>Pentapetalae</taxon>
        <taxon>asterids</taxon>
        <taxon>lamiids</taxon>
        <taxon>Gentianales</taxon>
        <taxon>Apocynaceae</taxon>
        <taxon>Rauvolfioideae</taxon>
        <taxon>Vinceae</taxon>
        <taxon>Catharanthinae</taxon>
        <taxon>Catharanthus</taxon>
    </lineage>
</organism>
<dbReference type="EMBL" id="CM044708">
    <property type="protein sequence ID" value="KAI5650292.1"/>
    <property type="molecule type" value="Genomic_DNA"/>
</dbReference>
<sequence length="140" mass="15661">MVNSKLLWLINLSLLWIGRFCIQSKICSGSGKSIPINWLNTSFEDVVEHILHTYNQSTPVWNLLGLLNDLPQFSSLSFHEWLKQGLHKFRICILGSKVKKQSLGTMIRIRGTLFLANWITLNTDGSSFGNPGAAGADSPF</sequence>
<accession>A0ACB9ZTL7</accession>
<evidence type="ECO:0000313" key="1">
    <source>
        <dbReference type="EMBL" id="KAI5650292.1"/>
    </source>
</evidence>